<keyword evidence="4 5" id="KW-0413">Isomerase</keyword>
<evidence type="ECO:0000259" key="8">
    <source>
        <dbReference type="SMART" id="SM01005"/>
    </source>
</evidence>
<feature type="domain" description="Alanine racemase C-terminal" evidence="8">
    <location>
        <begin position="231"/>
        <end position="355"/>
    </location>
</feature>
<evidence type="ECO:0000256" key="1">
    <source>
        <dbReference type="ARBA" id="ARBA00000316"/>
    </source>
</evidence>
<dbReference type="InterPro" id="IPR001608">
    <property type="entry name" value="Ala_racemase_N"/>
</dbReference>
<dbReference type="Gene3D" id="2.40.37.10">
    <property type="entry name" value="Lyase, Ornithine Decarboxylase, Chain A, domain 1"/>
    <property type="match status" value="1"/>
</dbReference>
<dbReference type="InterPro" id="IPR011079">
    <property type="entry name" value="Ala_racemase_C"/>
</dbReference>
<dbReference type="PANTHER" id="PTHR30511:SF0">
    <property type="entry name" value="ALANINE RACEMASE, CATABOLIC-RELATED"/>
    <property type="match status" value="1"/>
</dbReference>
<dbReference type="InterPro" id="IPR029066">
    <property type="entry name" value="PLP-binding_barrel"/>
</dbReference>
<protein>
    <recommendedName>
        <fullName evidence="5">Alanine racemase</fullName>
        <ecNumber evidence="5">5.1.1.1</ecNumber>
    </recommendedName>
</protein>
<comment type="pathway">
    <text evidence="5">Amino-acid biosynthesis; D-alanine biosynthesis; D-alanine from L-alanine: step 1/1.</text>
</comment>
<dbReference type="PANTHER" id="PTHR30511">
    <property type="entry name" value="ALANINE RACEMASE"/>
    <property type="match status" value="1"/>
</dbReference>
<dbReference type="HAMAP" id="MF_01201">
    <property type="entry name" value="Ala_racemase"/>
    <property type="match status" value="1"/>
</dbReference>
<dbReference type="SUPFAM" id="SSF50621">
    <property type="entry name" value="Alanine racemase C-terminal domain-like"/>
    <property type="match status" value="1"/>
</dbReference>
<feature type="binding site" evidence="5 7">
    <location>
        <position position="130"/>
    </location>
    <ligand>
        <name>substrate</name>
    </ligand>
</feature>
<dbReference type="GO" id="GO:0005829">
    <property type="term" value="C:cytosol"/>
    <property type="evidence" value="ECO:0007669"/>
    <property type="project" value="TreeGrafter"/>
</dbReference>
<dbReference type="OrthoDB" id="9813814at2"/>
<reference evidence="10" key="1">
    <citation type="submission" date="2025-08" db="UniProtKB">
        <authorList>
            <consortium name="RefSeq"/>
        </authorList>
    </citation>
    <scope>IDENTIFICATION</scope>
</reference>
<keyword evidence="3 5" id="KW-0663">Pyridoxal phosphate</keyword>
<dbReference type="SUPFAM" id="SSF51419">
    <property type="entry name" value="PLP-binding barrel"/>
    <property type="match status" value="1"/>
</dbReference>
<comment type="similarity">
    <text evidence="5">Belongs to the alanine racemase family.</text>
</comment>
<dbReference type="SMART" id="SM01005">
    <property type="entry name" value="Ala_racemase_C"/>
    <property type="match status" value="1"/>
</dbReference>
<dbReference type="EC" id="5.1.1.1" evidence="5"/>
<dbReference type="Pfam" id="PF01168">
    <property type="entry name" value="Ala_racemase_N"/>
    <property type="match status" value="1"/>
</dbReference>
<dbReference type="Pfam" id="PF00842">
    <property type="entry name" value="Ala_racemase_C"/>
    <property type="match status" value="1"/>
</dbReference>
<organism evidence="9 10">
    <name type="scientific">Derxia gummosa DSM 723</name>
    <dbReference type="NCBI Taxonomy" id="1121388"/>
    <lineage>
        <taxon>Bacteria</taxon>
        <taxon>Pseudomonadati</taxon>
        <taxon>Pseudomonadota</taxon>
        <taxon>Betaproteobacteria</taxon>
        <taxon>Burkholderiales</taxon>
        <taxon>Alcaligenaceae</taxon>
        <taxon>Derxia</taxon>
    </lineage>
</organism>
<name>A0A8B6X3K2_9BURK</name>
<dbReference type="FunFam" id="3.20.20.10:FF:000002">
    <property type="entry name" value="Alanine racemase"/>
    <property type="match status" value="1"/>
</dbReference>
<keyword evidence="9" id="KW-1185">Reference proteome</keyword>
<comment type="cofactor">
    <cofactor evidence="2 5 6">
        <name>pyridoxal 5'-phosphate</name>
        <dbReference type="ChEBI" id="CHEBI:597326"/>
    </cofactor>
</comment>
<evidence type="ECO:0000256" key="7">
    <source>
        <dbReference type="PIRSR" id="PIRSR600821-52"/>
    </source>
</evidence>
<evidence type="ECO:0000256" key="4">
    <source>
        <dbReference type="ARBA" id="ARBA00023235"/>
    </source>
</evidence>
<gene>
    <name evidence="10" type="primary">alr</name>
</gene>
<dbReference type="PROSITE" id="PS00395">
    <property type="entry name" value="ALANINE_RACEMASE"/>
    <property type="match status" value="1"/>
</dbReference>
<dbReference type="GO" id="GO:0030632">
    <property type="term" value="P:D-alanine biosynthetic process"/>
    <property type="evidence" value="ECO:0007669"/>
    <property type="project" value="UniProtKB-UniRule"/>
</dbReference>
<proteinExistence type="inferred from homology"/>
<evidence type="ECO:0000256" key="3">
    <source>
        <dbReference type="ARBA" id="ARBA00022898"/>
    </source>
</evidence>
<dbReference type="InterPro" id="IPR000821">
    <property type="entry name" value="Ala_racemase"/>
</dbReference>
<dbReference type="UniPathway" id="UPA00042">
    <property type="reaction ID" value="UER00497"/>
</dbReference>
<feature type="active site" description="Proton acceptor; specific for D-alanine" evidence="5">
    <location>
        <position position="35"/>
    </location>
</feature>
<dbReference type="Proteomes" id="UP000675920">
    <property type="component" value="Unplaced"/>
</dbReference>
<dbReference type="NCBIfam" id="TIGR00492">
    <property type="entry name" value="alr"/>
    <property type="match status" value="1"/>
</dbReference>
<dbReference type="GO" id="GO:0030170">
    <property type="term" value="F:pyridoxal phosphate binding"/>
    <property type="evidence" value="ECO:0007669"/>
    <property type="project" value="UniProtKB-UniRule"/>
</dbReference>
<feature type="binding site" evidence="5 7">
    <location>
        <position position="300"/>
    </location>
    <ligand>
        <name>substrate</name>
    </ligand>
</feature>
<evidence type="ECO:0000313" key="10">
    <source>
        <dbReference type="RefSeq" id="WP_028311383.1"/>
    </source>
</evidence>
<dbReference type="AlphaFoldDB" id="A0A8B6X3K2"/>
<accession>A0A8B6X3K2</accession>
<dbReference type="InterPro" id="IPR020622">
    <property type="entry name" value="Ala_racemase_pyridoxalP-BS"/>
</dbReference>
<evidence type="ECO:0000256" key="2">
    <source>
        <dbReference type="ARBA" id="ARBA00001933"/>
    </source>
</evidence>
<evidence type="ECO:0000313" key="9">
    <source>
        <dbReference type="Proteomes" id="UP000675920"/>
    </source>
</evidence>
<comment type="catalytic activity">
    <reaction evidence="1 5">
        <text>L-alanine = D-alanine</text>
        <dbReference type="Rhea" id="RHEA:20249"/>
        <dbReference type="ChEBI" id="CHEBI:57416"/>
        <dbReference type="ChEBI" id="CHEBI:57972"/>
        <dbReference type="EC" id="5.1.1.1"/>
    </reaction>
</comment>
<dbReference type="CDD" id="cd06827">
    <property type="entry name" value="PLPDE_III_AR_proteobact"/>
    <property type="match status" value="1"/>
</dbReference>
<dbReference type="RefSeq" id="WP_028311383.1">
    <property type="nucleotide sequence ID" value="NZ_AXWS01000008.1"/>
</dbReference>
<dbReference type="PRINTS" id="PR00992">
    <property type="entry name" value="ALARACEMASE"/>
</dbReference>
<dbReference type="GO" id="GO:0008784">
    <property type="term" value="F:alanine racemase activity"/>
    <property type="evidence" value="ECO:0007669"/>
    <property type="project" value="UniProtKB-UniRule"/>
</dbReference>
<dbReference type="Gene3D" id="3.20.20.10">
    <property type="entry name" value="Alanine racemase"/>
    <property type="match status" value="1"/>
</dbReference>
<feature type="active site" description="Proton acceptor; specific for L-alanine" evidence="5">
    <location>
        <position position="252"/>
    </location>
</feature>
<dbReference type="InterPro" id="IPR009006">
    <property type="entry name" value="Ala_racemase/Decarboxylase_C"/>
</dbReference>
<feature type="modified residue" description="N6-(pyridoxal phosphate)lysine" evidence="5 6">
    <location>
        <position position="35"/>
    </location>
</feature>
<sequence length="360" mass="38106">MPRPILASLDPSAVAHNLSRVRECAPRSRVWAVVKADAYGHGIEAVYPALASADGFALLEIGEAARIRALGWTGPILLLEGFFDAADLEAVLELKLTPVLHDDAQIDMLLGMRPSAPVDVFVKFNTGMNRLGYTDGRGRKAVERLRAASEVGTVGLMMHFPEADLPDGVAGPLGRFEAETAGLPGPRSMANSASVLLHPATHADWVRPGILLYGGSPTGDRDGPAFDLKPAMELTSELIAVQQLAPGEAAGYGQRFVAQRPTRVGVVACGYADGYPRHAPDGTPVMVAGRRCALAGRVSMDMLTVDITDAPEAGIGSRVELFGRHLAVDEVARHCGTIGYELMCAVAPRVKRRVGFGEAG</sequence>
<evidence type="ECO:0000256" key="6">
    <source>
        <dbReference type="PIRSR" id="PIRSR600821-50"/>
    </source>
</evidence>
<evidence type="ECO:0000256" key="5">
    <source>
        <dbReference type="HAMAP-Rule" id="MF_01201"/>
    </source>
</evidence>
<comment type="function">
    <text evidence="5">Catalyzes the interconversion of L-alanine and D-alanine. May also act on other amino acids.</text>
</comment>